<name>A0A2P2PKH1_RHIMU</name>
<dbReference type="EMBL" id="GGEC01074762">
    <property type="protein sequence ID" value="MBX55246.1"/>
    <property type="molecule type" value="Transcribed_RNA"/>
</dbReference>
<protein>
    <submittedName>
        <fullName evidence="1">Uncharacterized protein MANES_14G036700</fullName>
    </submittedName>
</protein>
<proteinExistence type="predicted"/>
<accession>A0A2P2PKH1</accession>
<dbReference type="AlphaFoldDB" id="A0A2P2PKH1"/>
<organism evidence="1">
    <name type="scientific">Rhizophora mucronata</name>
    <name type="common">Asiatic mangrove</name>
    <dbReference type="NCBI Taxonomy" id="61149"/>
    <lineage>
        <taxon>Eukaryota</taxon>
        <taxon>Viridiplantae</taxon>
        <taxon>Streptophyta</taxon>
        <taxon>Embryophyta</taxon>
        <taxon>Tracheophyta</taxon>
        <taxon>Spermatophyta</taxon>
        <taxon>Magnoliopsida</taxon>
        <taxon>eudicotyledons</taxon>
        <taxon>Gunneridae</taxon>
        <taxon>Pentapetalae</taxon>
        <taxon>rosids</taxon>
        <taxon>fabids</taxon>
        <taxon>Malpighiales</taxon>
        <taxon>Rhizophoraceae</taxon>
        <taxon>Rhizophora</taxon>
    </lineage>
</organism>
<reference evidence="1" key="1">
    <citation type="submission" date="2018-02" db="EMBL/GenBank/DDBJ databases">
        <title>Rhizophora mucronata_Transcriptome.</title>
        <authorList>
            <person name="Meera S.P."/>
            <person name="Sreeshan A."/>
            <person name="Augustine A."/>
        </authorList>
    </citation>
    <scope>NUCLEOTIDE SEQUENCE</scope>
    <source>
        <tissue evidence="1">Leaf</tissue>
    </source>
</reference>
<evidence type="ECO:0000313" key="1">
    <source>
        <dbReference type="EMBL" id="MBX55246.1"/>
    </source>
</evidence>
<sequence length="82" mass="9026">MGHVDITVIASLRMMGLNVGPIGKDCSSHLTSKSFEDHLAELPRCSFASCSSCLLMCPHRWRCSNGRVLRSGIATRLRCIMC</sequence>